<keyword evidence="1" id="KW-1133">Transmembrane helix</keyword>
<keyword evidence="1" id="KW-0472">Membrane</keyword>
<name>A0ABS4F1H6_9CLOT</name>
<dbReference type="EMBL" id="JAGGJZ010000004">
    <property type="protein sequence ID" value="MBP1890107.1"/>
    <property type="molecule type" value="Genomic_DNA"/>
</dbReference>
<reference evidence="2 3" key="1">
    <citation type="submission" date="2021-03" db="EMBL/GenBank/DDBJ databases">
        <title>Genomic Encyclopedia of Type Strains, Phase IV (KMG-IV): sequencing the most valuable type-strain genomes for metagenomic binning, comparative biology and taxonomic classification.</title>
        <authorList>
            <person name="Goeker M."/>
        </authorList>
    </citation>
    <scope>NUCLEOTIDE SEQUENCE [LARGE SCALE GENOMIC DNA]</scope>
    <source>
        <strain evidence="2 3">DSM 3984</strain>
    </source>
</reference>
<evidence type="ECO:0008006" key="4">
    <source>
        <dbReference type="Google" id="ProtNLM"/>
    </source>
</evidence>
<evidence type="ECO:0000313" key="2">
    <source>
        <dbReference type="EMBL" id="MBP1890107.1"/>
    </source>
</evidence>
<evidence type="ECO:0000256" key="1">
    <source>
        <dbReference type="SAM" id="Phobius"/>
    </source>
</evidence>
<accession>A0ABS4F1H6</accession>
<feature type="transmembrane region" description="Helical" evidence="1">
    <location>
        <begin position="7"/>
        <end position="27"/>
    </location>
</feature>
<sequence length="262" mass="30433">MKNYIKYLIAGAVTIIIIIFVVLLGNFNTVYDKLTIVENEASAVKSLNTSIPKQIIIHTDFYRKTIITSKLEIDHILDLINTIKNSSSNKHEVVESNNSSYTVDGEIFYNNNKVDKFSLNNKLTFDGHTYSANSYLINMLHRVLFNYFNTYEHLIDILNANKSSIYCIDKDKKFYLNKKQKLNLAKELSKLIPMNDRVKLNKTNINDKKLYTLKIKINKDLENKTNNLVFIDVYKNYIVIQFLADDNGKKIYMEGAINEFKN</sequence>
<protein>
    <recommendedName>
        <fullName evidence="4">DUF3919 domain-containing protein</fullName>
    </recommendedName>
</protein>
<proteinExistence type="predicted"/>
<dbReference type="Proteomes" id="UP000783390">
    <property type="component" value="Unassembled WGS sequence"/>
</dbReference>
<comment type="caution">
    <text evidence="2">The sequence shown here is derived from an EMBL/GenBank/DDBJ whole genome shotgun (WGS) entry which is preliminary data.</text>
</comment>
<dbReference type="Pfam" id="PF13057">
    <property type="entry name" value="DUF3919"/>
    <property type="match status" value="1"/>
</dbReference>
<dbReference type="InterPro" id="IPR025031">
    <property type="entry name" value="DUF3919"/>
</dbReference>
<organism evidence="2 3">
    <name type="scientific">Clostridium moniliforme</name>
    <dbReference type="NCBI Taxonomy" id="39489"/>
    <lineage>
        <taxon>Bacteria</taxon>
        <taxon>Bacillati</taxon>
        <taxon>Bacillota</taxon>
        <taxon>Clostridia</taxon>
        <taxon>Eubacteriales</taxon>
        <taxon>Clostridiaceae</taxon>
        <taxon>Clostridium</taxon>
    </lineage>
</organism>
<evidence type="ECO:0000313" key="3">
    <source>
        <dbReference type="Proteomes" id="UP000783390"/>
    </source>
</evidence>
<gene>
    <name evidence="2" type="ORF">J2Z53_001691</name>
</gene>
<keyword evidence="1" id="KW-0812">Transmembrane</keyword>
<keyword evidence="3" id="KW-1185">Reference proteome</keyword>
<dbReference type="RefSeq" id="WP_209797032.1">
    <property type="nucleotide sequence ID" value="NZ_JAGGJZ010000004.1"/>
</dbReference>